<evidence type="ECO:0000256" key="2">
    <source>
        <dbReference type="PROSITE-ProRule" id="PRU00169"/>
    </source>
</evidence>
<dbReference type="InterPro" id="IPR050595">
    <property type="entry name" value="Bact_response_regulator"/>
</dbReference>
<feature type="modified residue" description="4-aspartylphosphate" evidence="2">
    <location>
        <position position="51"/>
    </location>
</feature>
<dbReference type="Pfam" id="PF00072">
    <property type="entry name" value="Response_reg"/>
    <property type="match status" value="1"/>
</dbReference>
<sequence>MKILIIDDKPAIRDILRTWFEMEGWTVYEAENGRDGVQLHRKTPVDLVVCDLIMPVQEGIETISSFRRSFPEVGVIAISGGGRLSPDQYLEVAQLLGAWKIFRKPLAIDQMLAAVWQWRAIEGRGESQ</sequence>
<dbReference type="RefSeq" id="WP_073376573.1">
    <property type="nucleotide sequence ID" value="NZ_FQXS01000015.1"/>
</dbReference>
<evidence type="ECO:0000259" key="3">
    <source>
        <dbReference type="PROSITE" id="PS50110"/>
    </source>
</evidence>
<keyword evidence="1 2" id="KW-0597">Phosphoprotein</keyword>
<dbReference type="STRING" id="1121409.SAMN02745124_02539"/>
<keyword evidence="5" id="KW-1185">Reference proteome</keyword>
<dbReference type="PANTHER" id="PTHR44591:SF23">
    <property type="entry name" value="CHEY SUBFAMILY"/>
    <property type="match status" value="1"/>
</dbReference>
<dbReference type="InterPro" id="IPR001789">
    <property type="entry name" value="Sig_transdc_resp-reg_receiver"/>
</dbReference>
<accession>A0A1M5WV89</accession>
<dbReference type="InterPro" id="IPR011006">
    <property type="entry name" value="CheY-like_superfamily"/>
</dbReference>
<dbReference type="EMBL" id="FQXS01000015">
    <property type="protein sequence ID" value="SHH91370.1"/>
    <property type="molecule type" value="Genomic_DNA"/>
</dbReference>
<dbReference type="Proteomes" id="UP000184139">
    <property type="component" value="Unassembled WGS sequence"/>
</dbReference>
<dbReference type="GO" id="GO:0000160">
    <property type="term" value="P:phosphorelay signal transduction system"/>
    <property type="evidence" value="ECO:0007669"/>
    <property type="project" value="InterPro"/>
</dbReference>
<name>A0A1M5WV89_9BACT</name>
<dbReference type="AlphaFoldDB" id="A0A1M5WV89"/>
<dbReference type="SUPFAM" id="SSF52172">
    <property type="entry name" value="CheY-like"/>
    <property type="match status" value="1"/>
</dbReference>
<evidence type="ECO:0000313" key="5">
    <source>
        <dbReference type="Proteomes" id="UP000184139"/>
    </source>
</evidence>
<evidence type="ECO:0000256" key="1">
    <source>
        <dbReference type="ARBA" id="ARBA00022553"/>
    </source>
</evidence>
<feature type="domain" description="Response regulatory" evidence="3">
    <location>
        <begin position="2"/>
        <end position="119"/>
    </location>
</feature>
<reference evidence="4 5" key="1">
    <citation type="submission" date="2016-11" db="EMBL/GenBank/DDBJ databases">
        <authorList>
            <person name="Jaros S."/>
            <person name="Januszkiewicz K."/>
            <person name="Wedrychowicz H."/>
        </authorList>
    </citation>
    <scope>NUCLEOTIDE SEQUENCE [LARGE SCALE GENOMIC DNA]</scope>
    <source>
        <strain evidence="4 5">DSM 9705</strain>
    </source>
</reference>
<dbReference type="OrthoDB" id="9794815at2"/>
<dbReference type="PANTHER" id="PTHR44591">
    <property type="entry name" value="STRESS RESPONSE REGULATOR PROTEIN 1"/>
    <property type="match status" value="1"/>
</dbReference>
<protein>
    <submittedName>
        <fullName evidence="4">Response regulator receiver domain-containing protein</fullName>
    </submittedName>
</protein>
<dbReference type="PROSITE" id="PS50110">
    <property type="entry name" value="RESPONSE_REGULATORY"/>
    <property type="match status" value="1"/>
</dbReference>
<proteinExistence type="predicted"/>
<dbReference type="Gene3D" id="3.40.50.2300">
    <property type="match status" value="1"/>
</dbReference>
<evidence type="ECO:0000313" key="4">
    <source>
        <dbReference type="EMBL" id="SHH91370.1"/>
    </source>
</evidence>
<organism evidence="4 5">
    <name type="scientific">Desulfofustis glycolicus DSM 9705</name>
    <dbReference type="NCBI Taxonomy" id="1121409"/>
    <lineage>
        <taxon>Bacteria</taxon>
        <taxon>Pseudomonadati</taxon>
        <taxon>Thermodesulfobacteriota</taxon>
        <taxon>Desulfobulbia</taxon>
        <taxon>Desulfobulbales</taxon>
        <taxon>Desulfocapsaceae</taxon>
        <taxon>Desulfofustis</taxon>
    </lineage>
</organism>
<gene>
    <name evidence="4" type="ORF">SAMN02745124_02539</name>
</gene>
<dbReference type="SMART" id="SM00448">
    <property type="entry name" value="REC"/>
    <property type="match status" value="1"/>
</dbReference>